<evidence type="ECO:0000313" key="12">
    <source>
        <dbReference type="EMBL" id="WBA08129.1"/>
    </source>
</evidence>
<evidence type="ECO:0000259" key="11">
    <source>
        <dbReference type="Pfam" id="PF09976"/>
    </source>
</evidence>
<keyword evidence="6" id="KW-0143">Chaperone</keyword>
<keyword evidence="4 10" id="KW-1133">Transmembrane helix</keyword>
<dbReference type="PANTHER" id="PTHR38035">
    <property type="entry name" value="UPF0070 PROTEIN YFGM"/>
    <property type="match status" value="1"/>
</dbReference>
<feature type="transmembrane region" description="Helical" evidence="10">
    <location>
        <begin position="24"/>
        <end position="42"/>
    </location>
</feature>
<evidence type="ECO:0000256" key="10">
    <source>
        <dbReference type="SAM" id="Phobius"/>
    </source>
</evidence>
<comment type="similarity">
    <text evidence="7">Belongs to the YfgM family.</text>
</comment>
<keyword evidence="2" id="KW-1003">Cell membrane</keyword>
<dbReference type="SUPFAM" id="SSF48452">
    <property type="entry name" value="TPR-like"/>
    <property type="match status" value="1"/>
</dbReference>
<dbReference type="AlphaFoldDB" id="A0AA47LQU0"/>
<evidence type="ECO:0000256" key="3">
    <source>
        <dbReference type="ARBA" id="ARBA00022692"/>
    </source>
</evidence>
<gene>
    <name evidence="12" type="ORF">N8M53_09880</name>
</gene>
<dbReference type="PIRSF" id="PIRSF006170">
    <property type="entry name" value="YfgM"/>
    <property type="match status" value="1"/>
</dbReference>
<dbReference type="GO" id="GO:0005886">
    <property type="term" value="C:plasma membrane"/>
    <property type="evidence" value="ECO:0007669"/>
    <property type="project" value="UniProtKB-SubCell"/>
</dbReference>
<comment type="subcellular location">
    <subcellularLocation>
        <location evidence="1">Cell membrane</location>
        <topology evidence="1">Single-pass type II membrane protein</topology>
    </subcellularLocation>
</comment>
<dbReference type="EMBL" id="CP114588">
    <property type="protein sequence ID" value="WBA08129.1"/>
    <property type="molecule type" value="Genomic_DNA"/>
</dbReference>
<dbReference type="Gene3D" id="1.25.40.10">
    <property type="entry name" value="Tetratricopeptide repeat domain"/>
    <property type="match status" value="1"/>
</dbReference>
<evidence type="ECO:0000256" key="2">
    <source>
        <dbReference type="ARBA" id="ARBA00022475"/>
    </source>
</evidence>
<feature type="domain" description="Ancillary SecYEG translocon subunit/Cell division coordinator CpoB TPR" evidence="11">
    <location>
        <begin position="15"/>
        <end position="197"/>
    </location>
</feature>
<evidence type="ECO:0000256" key="9">
    <source>
        <dbReference type="SAM" id="Coils"/>
    </source>
</evidence>
<evidence type="ECO:0000256" key="5">
    <source>
        <dbReference type="ARBA" id="ARBA00023136"/>
    </source>
</evidence>
<dbReference type="Pfam" id="PF09976">
    <property type="entry name" value="TPR_21"/>
    <property type="match status" value="1"/>
</dbReference>
<keyword evidence="5 10" id="KW-0472">Membrane</keyword>
<proteinExistence type="inferred from homology"/>
<evidence type="ECO:0000256" key="1">
    <source>
        <dbReference type="ARBA" id="ARBA00004401"/>
    </source>
</evidence>
<name>A0AA47LQU0_9GAMM</name>
<evidence type="ECO:0000313" key="13">
    <source>
        <dbReference type="Proteomes" id="UP001164748"/>
    </source>
</evidence>
<dbReference type="InterPro" id="IPR026039">
    <property type="entry name" value="YfgM"/>
</dbReference>
<dbReference type="InterPro" id="IPR011990">
    <property type="entry name" value="TPR-like_helical_dom_sf"/>
</dbReference>
<keyword evidence="3 10" id="KW-0812">Transmembrane</keyword>
<reference evidence="12" key="1">
    <citation type="submission" date="2022-09" db="EMBL/GenBank/DDBJ databases">
        <authorList>
            <person name="Li Z.-J."/>
        </authorList>
    </citation>
    <scope>NUCLEOTIDE SEQUENCE</scope>
    <source>
        <strain evidence="12">TGB11</strain>
    </source>
</reference>
<evidence type="ECO:0000256" key="7">
    <source>
        <dbReference type="ARBA" id="ARBA00024197"/>
    </source>
</evidence>
<evidence type="ECO:0000256" key="6">
    <source>
        <dbReference type="ARBA" id="ARBA00023186"/>
    </source>
</evidence>
<feature type="coiled-coil region" evidence="9">
    <location>
        <begin position="92"/>
        <end position="146"/>
    </location>
</feature>
<protein>
    <recommendedName>
        <fullName evidence="8">Ancillary SecYEG translocon subunit</fullName>
    </recommendedName>
</protein>
<dbReference type="RefSeq" id="WP_269578658.1">
    <property type="nucleotide sequence ID" value="NZ_CP114588.1"/>
</dbReference>
<evidence type="ECO:0000256" key="8">
    <source>
        <dbReference type="ARBA" id="ARBA00024235"/>
    </source>
</evidence>
<keyword evidence="9" id="KW-0175">Coiled coil</keyword>
<dbReference type="Proteomes" id="UP001164748">
    <property type="component" value="Chromosome"/>
</dbReference>
<organism evidence="12 13">
    <name type="scientific">Salinivibrio kushneri</name>
    <dbReference type="NCBI Taxonomy" id="1908198"/>
    <lineage>
        <taxon>Bacteria</taxon>
        <taxon>Pseudomonadati</taxon>
        <taxon>Pseudomonadota</taxon>
        <taxon>Gammaproteobacteria</taxon>
        <taxon>Vibrionales</taxon>
        <taxon>Vibrionaceae</taxon>
        <taxon>Salinivibrio</taxon>
    </lineage>
</organism>
<dbReference type="GO" id="GO:0044877">
    <property type="term" value="F:protein-containing complex binding"/>
    <property type="evidence" value="ECO:0007669"/>
    <property type="project" value="InterPro"/>
</dbReference>
<accession>A0AA47LQU0</accession>
<sequence length="197" mass="21526">MDVYTTEEQQVEAIKKWWRDNGKAVVIGAVVGLGALYGWRYFQSQQLANQAQASQQYEQVLSNIESGDTVSLSELEGHEGYHALAALQLAQKHVAQGELDSAREQLKKAQQAVKDDALYGLVTTRLARVEAELENYSAALSELGTVTAESWTAKVEEIRGDVLLRQGDKQAARDAYAASLAAAESPTVNMKLDNLGQ</sequence>
<dbReference type="InterPro" id="IPR018704">
    <property type="entry name" value="SecYEG/CpoB_TPR"/>
</dbReference>
<dbReference type="PANTHER" id="PTHR38035:SF1">
    <property type="entry name" value="ANCILLARY SECYEG TRANSLOCON SUBUNIT"/>
    <property type="match status" value="1"/>
</dbReference>
<evidence type="ECO:0000256" key="4">
    <source>
        <dbReference type="ARBA" id="ARBA00022989"/>
    </source>
</evidence>